<keyword evidence="3" id="KW-1185">Reference proteome</keyword>
<protein>
    <submittedName>
        <fullName evidence="2">Uncharacterized protein</fullName>
    </submittedName>
</protein>
<feature type="compositionally biased region" description="Basic and acidic residues" evidence="1">
    <location>
        <begin position="7"/>
        <end position="16"/>
    </location>
</feature>
<evidence type="ECO:0000313" key="3">
    <source>
        <dbReference type="Proteomes" id="UP000198882"/>
    </source>
</evidence>
<dbReference type="RefSeq" id="WP_090304719.1">
    <property type="nucleotide sequence ID" value="NZ_FNFE01000002.1"/>
</dbReference>
<dbReference type="EMBL" id="FNFE01000002">
    <property type="protein sequence ID" value="SDJ91711.1"/>
    <property type="molecule type" value="Genomic_DNA"/>
</dbReference>
<proteinExistence type="predicted"/>
<evidence type="ECO:0000313" key="2">
    <source>
        <dbReference type="EMBL" id="SDJ91711.1"/>
    </source>
</evidence>
<reference evidence="3" key="1">
    <citation type="submission" date="2016-10" db="EMBL/GenBank/DDBJ databases">
        <authorList>
            <person name="Varghese N."/>
            <person name="Submissions S."/>
        </authorList>
    </citation>
    <scope>NUCLEOTIDE SEQUENCE [LARGE SCALE GENOMIC DNA]</scope>
    <source>
        <strain evidence="3">B4,CECT 8067,JCM 17497</strain>
    </source>
</reference>
<dbReference type="AlphaFoldDB" id="A0A1G8XMA9"/>
<evidence type="ECO:0000256" key="1">
    <source>
        <dbReference type="SAM" id="MobiDB-lite"/>
    </source>
</evidence>
<name>A0A1G8XMA9_9EURY</name>
<gene>
    <name evidence="2" type="ORF">SAMN04515672_1822</name>
</gene>
<organism evidence="2 3">
    <name type="scientific">Natronorubrum texcoconense</name>
    <dbReference type="NCBI Taxonomy" id="1095776"/>
    <lineage>
        <taxon>Archaea</taxon>
        <taxon>Methanobacteriati</taxon>
        <taxon>Methanobacteriota</taxon>
        <taxon>Stenosarchaea group</taxon>
        <taxon>Halobacteria</taxon>
        <taxon>Halobacteriales</taxon>
        <taxon>Natrialbaceae</taxon>
        <taxon>Natronorubrum</taxon>
    </lineage>
</organism>
<dbReference type="Proteomes" id="UP000198882">
    <property type="component" value="Unassembled WGS sequence"/>
</dbReference>
<accession>A0A1G8XMA9</accession>
<feature type="region of interest" description="Disordered" evidence="1">
    <location>
        <begin position="1"/>
        <end position="38"/>
    </location>
</feature>
<dbReference type="OrthoDB" id="383529at2157"/>
<dbReference type="STRING" id="1095776.SAMN04515672_1822"/>
<sequence length="95" mass="10424">MSEDDDTGHHDGDSQPHRSQPAGDQANRGAGRGDERTAVDLDELAALVDDLEEASTTLIERGREHDVPAIEHNAQRIRDVVHILEQHVPEQSGDD</sequence>